<dbReference type="Proteomes" id="UP000600918">
    <property type="component" value="Unassembled WGS sequence"/>
</dbReference>
<evidence type="ECO:0000256" key="1">
    <source>
        <dbReference type="SAM" id="MobiDB-lite"/>
    </source>
</evidence>
<name>A0A834NE35_VESPE</name>
<protein>
    <submittedName>
        <fullName evidence="2">Uncharacterized protein</fullName>
    </submittedName>
</protein>
<dbReference type="EMBL" id="JACSDY010000016">
    <property type="protein sequence ID" value="KAF7404073.1"/>
    <property type="molecule type" value="Genomic_DNA"/>
</dbReference>
<evidence type="ECO:0000313" key="3">
    <source>
        <dbReference type="Proteomes" id="UP000600918"/>
    </source>
</evidence>
<reference evidence="2" key="1">
    <citation type="journal article" date="2020" name="G3 (Bethesda)">
        <title>High-Quality Assemblies for Three Invasive Social Wasps from the &lt;i&gt;Vespula&lt;/i&gt; Genus.</title>
        <authorList>
            <person name="Harrop T.W.R."/>
            <person name="Guhlin J."/>
            <person name="McLaughlin G.M."/>
            <person name="Permina E."/>
            <person name="Stockwell P."/>
            <person name="Gilligan J."/>
            <person name="Le Lec M.F."/>
            <person name="Gruber M.A.M."/>
            <person name="Quinn O."/>
            <person name="Lovegrove M."/>
            <person name="Duncan E.J."/>
            <person name="Remnant E.J."/>
            <person name="Van Eeckhoven J."/>
            <person name="Graham B."/>
            <person name="Knapp R.A."/>
            <person name="Langford K.W."/>
            <person name="Kronenberg Z."/>
            <person name="Press M.O."/>
            <person name="Eacker S.M."/>
            <person name="Wilson-Rankin E.E."/>
            <person name="Purcell J."/>
            <person name="Lester P.J."/>
            <person name="Dearden P.K."/>
        </authorList>
    </citation>
    <scope>NUCLEOTIDE SEQUENCE</scope>
    <source>
        <strain evidence="2">Volc-1</strain>
    </source>
</reference>
<feature type="compositionally biased region" description="Gly residues" evidence="1">
    <location>
        <begin position="92"/>
        <end position="124"/>
    </location>
</feature>
<comment type="caution">
    <text evidence="2">The sequence shown here is derived from an EMBL/GenBank/DDBJ whole genome shotgun (WGS) entry which is preliminary data.</text>
</comment>
<sequence>MALGVLDVNLDAKILDGFPNAVKLAASGGKPSVAVAASAHPPVLWSSRRKPEIDNVENFRRTRRIRFRRDLRETVIPKILGIANYREEEEGGGGGGGEGGGGGGGGGAGAGGGGRGGGGGGGRH</sequence>
<dbReference type="AlphaFoldDB" id="A0A834NE35"/>
<feature type="region of interest" description="Disordered" evidence="1">
    <location>
        <begin position="86"/>
        <end position="124"/>
    </location>
</feature>
<gene>
    <name evidence="2" type="ORF">H0235_014767</name>
</gene>
<proteinExistence type="predicted"/>
<keyword evidence="3" id="KW-1185">Reference proteome</keyword>
<evidence type="ECO:0000313" key="2">
    <source>
        <dbReference type="EMBL" id="KAF7404073.1"/>
    </source>
</evidence>
<organism evidence="2 3">
    <name type="scientific">Vespula pensylvanica</name>
    <name type="common">Western yellow jacket</name>
    <name type="synonym">Wasp</name>
    <dbReference type="NCBI Taxonomy" id="30213"/>
    <lineage>
        <taxon>Eukaryota</taxon>
        <taxon>Metazoa</taxon>
        <taxon>Ecdysozoa</taxon>
        <taxon>Arthropoda</taxon>
        <taxon>Hexapoda</taxon>
        <taxon>Insecta</taxon>
        <taxon>Pterygota</taxon>
        <taxon>Neoptera</taxon>
        <taxon>Endopterygota</taxon>
        <taxon>Hymenoptera</taxon>
        <taxon>Apocrita</taxon>
        <taxon>Aculeata</taxon>
        <taxon>Vespoidea</taxon>
        <taxon>Vespidae</taxon>
        <taxon>Vespinae</taxon>
        <taxon>Vespula</taxon>
    </lineage>
</organism>
<accession>A0A834NE35</accession>